<organism evidence="3 4">
    <name type="scientific">Parasporobacterium paucivorans DSM 15970</name>
    <dbReference type="NCBI Taxonomy" id="1122934"/>
    <lineage>
        <taxon>Bacteria</taxon>
        <taxon>Bacillati</taxon>
        <taxon>Bacillota</taxon>
        <taxon>Clostridia</taxon>
        <taxon>Lachnospirales</taxon>
        <taxon>Lachnospiraceae</taxon>
        <taxon>Parasporobacterium</taxon>
    </lineage>
</organism>
<dbReference type="PANTHER" id="PTHR33434">
    <property type="entry name" value="DEGV DOMAIN-CONTAINING PROTEIN DR_1986-RELATED"/>
    <property type="match status" value="1"/>
</dbReference>
<evidence type="ECO:0000313" key="4">
    <source>
        <dbReference type="Proteomes" id="UP000184342"/>
    </source>
</evidence>
<dbReference type="SUPFAM" id="SSF82549">
    <property type="entry name" value="DAK1/DegV-like"/>
    <property type="match status" value="1"/>
</dbReference>
<dbReference type="InterPro" id="IPR003797">
    <property type="entry name" value="DegV"/>
</dbReference>
<dbReference type="GO" id="GO:0008289">
    <property type="term" value="F:lipid binding"/>
    <property type="evidence" value="ECO:0007669"/>
    <property type="project" value="UniProtKB-KW"/>
</dbReference>
<reference evidence="3 4" key="1">
    <citation type="submission" date="2016-11" db="EMBL/GenBank/DDBJ databases">
        <authorList>
            <person name="Jaros S."/>
            <person name="Januszkiewicz K."/>
            <person name="Wedrychowicz H."/>
        </authorList>
    </citation>
    <scope>NUCLEOTIDE SEQUENCE [LARGE SCALE GENOMIC DNA]</scope>
    <source>
        <strain evidence="3 4">DSM 15970</strain>
    </source>
</reference>
<dbReference type="PANTHER" id="PTHR33434:SF3">
    <property type="entry name" value="DEGV DOMAIN-CONTAINING PROTEIN YITS"/>
    <property type="match status" value="1"/>
</dbReference>
<dbReference type="RefSeq" id="WP_073994279.1">
    <property type="nucleotide sequence ID" value="NZ_FQYT01000022.1"/>
</dbReference>
<keyword evidence="4" id="KW-1185">Reference proteome</keyword>
<evidence type="ECO:0000256" key="1">
    <source>
        <dbReference type="ARBA" id="ARBA00003238"/>
    </source>
</evidence>
<dbReference type="Pfam" id="PF02645">
    <property type="entry name" value="DegV"/>
    <property type="match status" value="1"/>
</dbReference>
<dbReference type="Gene3D" id="3.40.50.10170">
    <property type="match status" value="1"/>
</dbReference>
<dbReference type="PROSITE" id="PS51482">
    <property type="entry name" value="DEGV"/>
    <property type="match status" value="1"/>
</dbReference>
<dbReference type="AlphaFoldDB" id="A0A1M6JIY2"/>
<evidence type="ECO:0000256" key="2">
    <source>
        <dbReference type="ARBA" id="ARBA00023121"/>
    </source>
</evidence>
<protein>
    <submittedName>
        <fullName evidence="3">EDD domain protein, DegV family</fullName>
    </submittedName>
</protein>
<dbReference type="EMBL" id="FQYT01000022">
    <property type="protein sequence ID" value="SHJ46698.1"/>
    <property type="molecule type" value="Genomic_DNA"/>
</dbReference>
<sequence length="294" mass="32649">MGDKMAEMEKESHLDKIAILIDSGCDVPQDIIEKYNMKVLRLHVIYNEKEYTDGLDITADMVYERFPAEIPTTSTPGIGEITDVIKEIKREGYNKVIAVCISSGLSGTYNAVRFVLSEEDELESFVFDTKNISMGSGFFAIWIAYQIEKGKTFREITEELPSKIKDSKVFFYMDNLDYLRKGGRIGLLTALAGNILNIKPIISCNEQGAYYTVAKERGSKKAMNKLLDVVMQEIGSNQVLAAIMNGAAVEKATQVKERLLDKIPALNILFEKQVMASLAVHTGPGLIGIGIMVI</sequence>
<proteinExistence type="predicted"/>
<comment type="function">
    <text evidence="1">May bind long-chain fatty acids, such as palmitate, and may play a role in lipid transport or fatty acid metabolism.</text>
</comment>
<dbReference type="InterPro" id="IPR050270">
    <property type="entry name" value="DegV_domain_contain"/>
</dbReference>
<gene>
    <name evidence="3" type="ORF">SAMN02745691_02013</name>
</gene>
<dbReference type="Gene3D" id="3.30.1180.10">
    <property type="match status" value="1"/>
</dbReference>
<dbReference type="STRING" id="1122934.SAMN02745691_02013"/>
<dbReference type="InterPro" id="IPR043168">
    <property type="entry name" value="DegV_C"/>
</dbReference>
<dbReference type="NCBIfam" id="TIGR00762">
    <property type="entry name" value="DegV"/>
    <property type="match status" value="1"/>
</dbReference>
<evidence type="ECO:0000313" key="3">
    <source>
        <dbReference type="EMBL" id="SHJ46698.1"/>
    </source>
</evidence>
<dbReference type="Proteomes" id="UP000184342">
    <property type="component" value="Unassembled WGS sequence"/>
</dbReference>
<accession>A0A1M6JIY2</accession>
<keyword evidence="2" id="KW-0446">Lipid-binding</keyword>
<name>A0A1M6JIY2_9FIRM</name>